<evidence type="ECO:0000256" key="1">
    <source>
        <dbReference type="SAM" id="SignalP"/>
    </source>
</evidence>
<dbReference type="AlphaFoldDB" id="A0A9D9EQD4"/>
<proteinExistence type="predicted"/>
<organism evidence="2 3">
    <name type="scientific">Candidatus Cryptobacteroides intestinavium</name>
    <dbReference type="NCBI Taxonomy" id="2840766"/>
    <lineage>
        <taxon>Bacteria</taxon>
        <taxon>Pseudomonadati</taxon>
        <taxon>Bacteroidota</taxon>
        <taxon>Bacteroidia</taxon>
        <taxon>Bacteroidales</taxon>
        <taxon>Candidatus Cryptobacteroides</taxon>
    </lineage>
</organism>
<comment type="caution">
    <text evidence="2">The sequence shown here is derived from an EMBL/GenBank/DDBJ whole genome shotgun (WGS) entry which is preliminary data.</text>
</comment>
<dbReference type="Proteomes" id="UP000823661">
    <property type="component" value="Unassembled WGS sequence"/>
</dbReference>
<feature type="signal peptide" evidence="1">
    <location>
        <begin position="1"/>
        <end position="23"/>
    </location>
</feature>
<feature type="chain" id="PRO_5038550484" evidence="1">
    <location>
        <begin position="24"/>
        <end position="57"/>
    </location>
</feature>
<gene>
    <name evidence="2" type="ORF">IAC06_04505</name>
</gene>
<protein>
    <submittedName>
        <fullName evidence="2">Uncharacterized protein</fullName>
    </submittedName>
</protein>
<reference evidence="2" key="1">
    <citation type="submission" date="2020-10" db="EMBL/GenBank/DDBJ databases">
        <authorList>
            <person name="Gilroy R."/>
        </authorList>
    </citation>
    <scope>NUCLEOTIDE SEQUENCE</scope>
    <source>
        <strain evidence="2">B1-20833</strain>
    </source>
</reference>
<feature type="non-terminal residue" evidence="2">
    <location>
        <position position="57"/>
    </location>
</feature>
<dbReference type="EMBL" id="JADIMI010000043">
    <property type="protein sequence ID" value="MBO8452127.1"/>
    <property type="molecule type" value="Genomic_DNA"/>
</dbReference>
<sequence>MKRFFSFNKAMATLVLAFCAAFALNACQQTQEEKTIGMQLYSVMDAVKANPQASIER</sequence>
<evidence type="ECO:0000313" key="2">
    <source>
        <dbReference type="EMBL" id="MBO8452127.1"/>
    </source>
</evidence>
<evidence type="ECO:0000313" key="3">
    <source>
        <dbReference type="Proteomes" id="UP000823661"/>
    </source>
</evidence>
<keyword evidence="1" id="KW-0732">Signal</keyword>
<name>A0A9D9EQD4_9BACT</name>
<reference evidence="2" key="2">
    <citation type="journal article" date="2021" name="PeerJ">
        <title>Extensive microbial diversity within the chicken gut microbiome revealed by metagenomics and culture.</title>
        <authorList>
            <person name="Gilroy R."/>
            <person name="Ravi A."/>
            <person name="Getino M."/>
            <person name="Pursley I."/>
            <person name="Horton D.L."/>
            <person name="Alikhan N.F."/>
            <person name="Baker D."/>
            <person name="Gharbi K."/>
            <person name="Hall N."/>
            <person name="Watson M."/>
            <person name="Adriaenssens E.M."/>
            <person name="Foster-Nyarko E."/>
            <person name="Jarju S."/>
            <person name="Secka A."/>
            <person name="Antonio M."/>
            <person name="Oren A."/>
            <person name="Chaudhuri R.R."/>
            <person name="La Ragione R."/>
            <person name="Hildebrand F."/>
            <person name="Pallen M.J."/>
        </authorList>
    </citation>
    <scope>NUCLEOTIDE SEQUENCE</scope>
    <source>
        <strain evidence="2">B1-20833</strain>
    </source>
</reference>
<accession>A0A9D9EQD4</accession>